<sequence length="145" mass="16752">MGLTARELQEFEVAFNMLDKNKSGQIEKKELAKALDDIGEHSSSKELNDMFQILENLGKSKKIGFEEFCQFMKQYGRRAPMKKSKLREAFQKMDHDGNGKLERREIRDVLEANGYPVNSEEIERIMSSVDKNGDGYIDYDGMFLL</sequence>
<accession>A0A3P8HR99</accession>
<dbReference type="PROSITE" id="PS00018">
    <property type="entry name" value="EF_HAND_1"/>
    <property type="match status" value="2"/>
</dbReference>
<keyword evidence="1" id="KW-0677">Repeat</keyword>
<gene>
    <name evidence="4" type="ORF">ECPE_LOCUS7186</name>
</gene>
<dbReference type="Gene3D" id="1.10.238.10">
    <property type="entry name" value="EF-hand"/>
    <property type="match status" value="2"/>
</dbReference>
<keyword evidence="2" id="KW-0106">Calcium</keyword>
<dbReference type="GO" id="GO:0016460">
    <property type="term" value="C:myosin II complex"/>
    <property type="evidence" value="ECO:0007669"/>
    <property type="project" value="TreeGrafter"/>
</dbReference>
<dbReference type="InterPro" id="IPR018247">
    <property type="entry name" value="EF_Hand_1_Ca_BS"/>
</dbReference>
<proteinExistence type="predicted"/>
<dbReference type="AlphaFoldDB" id="A0A3P8HR99"/>
<dbReference type="SMART" id="SM00054">
    <property type="entry name" value="EFh"/>
    <property type="match status" value="4"/>
</dbReference>
<feature type="domain" description="EF-hand" evidence="3">
    <location>
        <begin position="117"/>
        <end position="145"/>
    </location>
</feature>
<feature type="domain" description="EF-hand" evidence="3">
    <location>
        <begin position="81"/>
        <end position="116"/>
    </location>
</feature>
<evidence type="ECO:0000256" key="2">
    <source>
        <dbReference type="ARBA" id="ARBA00022837"/>
    </source>
</evidence>
<dbReference type="FunFam" id="1.10.238.10:FF:000178">
    <property type="entry name" value="Calmodulin-2 A"/>
    <property type="match status" value="1"/>
</dbReference>
<dbReference type="InterPro" id="IPR002048">
    <property type="entry name" value="EF_hand_dom"/>
</dbReference>
<reference evidence="4 5" key="1">
    <citation type="submission" date="2018-11" db="EMBL/GenBank/DDBJ databases">
        <authorList>
            <consortium name="Pathogen Informatics"/>
        </authorList>
    </citation>
    <scope>NUCLEOTIDE SEQUENCE [LARGE SCALE GENOMIC DNA]</scope>
    <source>
        <strain evidence="4 5">Egypt</strain>
    </source>
</reference>
<dbReference type="GO" id="GO:0005509">
    <property type="term" value="F:calcium ion binding"/>
    <property type="evidence" value="ECO:0007669"/>
    <property type="project" value="InterPro"/>
</dbReference>
<dbReference type="PROSITE" id="PS50222">
    <property type="entry name" value="EF_HAND_2"/>
    <property type="match status" value="3"/>
</dbReference>
<dbReference type="OrthoDB" id="26525at2759"/>
<name>A0A3P8HR99_9TREM</name>
<dbReference type="Pfam" id="PF13499">
    <property type="entry name" value="EF-hand_7"/>
    <property type="match status" value="2"/>
</dbReference>
<dbReference type="Proteomes" id="UP000272942">
    <property type="component" value="Unassembled WGS sequence"/>
</dbReference>
<dbReference type="InterPro" id="IPR050230">
    <property type="entry name" value="CALM/Myosin/TropC-like"/>
</dbReference>
<evidence type="ECO:0000313" key="4">
    <source>
        <dbReference type="EMBL" id="VDP80395.1"/>
    </source>
</evidence>
<feature type="domain" description="EF-hand" evidence="3">
    <location>
        <begin position="6"/>
        <end position="41"/>
    </location>
</feature>
<dbReference type="PANTHER" id="PTHR23048:SF0">
    <property type="entry name" value="CALMODULIN LIKE 3"/>
    <property type="match status" value="1"/>
</dbReference>
<dbReference type="InterPro" id="IPR011992">
    <property type="entry name" value="EF-hand-dom_pair"/>
</dbReference>
<evidence type="ECO:0000259" key="3">
    <source>
        <dbReference type="PROSITE" id="PS50222"/>
    </source>
</evidence>
<keyword evidence="5" id="KW-1185">Reference proteome</keyword>
<protein>
    <recommendedName>
        <fullName evidence="3">EF-hand domain-containing protein</fullName>
    </recommendedName>
</protein>
<dbReference type="EMBL" id="UZAN01044264">
    <property type="protein sequence ID" value="VDP80395.1"/>
    <property type="molecule type" value="Genomic_DNA"/>
</dbReference>
<evidence type="ECO:0000256" key="1">
    <source>
        <dbReference type="ARBA" id="ARBA00022737"/>
    </source>
</evidence>
<evidence type="ECO:0000313" key="5">
    <source>
        <dbReference type="Proteomes" id="UP000272942"/>
    </source>
</evidence>
<organism evidence="4 5">
    <name type="scientific">Echinostoma caproni</name>
    <dbReference type="NCBI Taxonomy" id="27848"/>
    <lineage>
        <taxon>Eukaryota</taxon>
        <taxon>Metazoa</taxon>
        <taxon>Spiralia</taxon>
        <taxon>Lophotrochozoa</taxon>
        <taxon>Platyhelminthes</taxon>
        <taxon>Trematoda</taxon>
        <taxon>Digenea</taxon>
        <taxon>Plagiorchiida</taxon>
        <taxon>Echinostomata</taxon>
        <taxon>Echinostomatoidea</taxon>
        <taxon>Echinostomatidae</taxon>
        <taxon>Echinostoma</taxon>
    </lineage>
</organism>
<dbReference type="PANTHER" id="PTHR23048">
    <property type="entry name" value="MYOSIN LIGHT CHAIN 1, 3"/>
    <property type="match status" value="1"/>
</dbReference>
<dbReference type="SUPFAM" id="SSF47473">
    <property type="entry name" value="EF-hand"/>
    <property type="match status" value="1"/>
</dbReference>